<gene>
    <name evidence="3" type="ORF">AU492_16905</name>
    <name evidence="4" type="ORF">EC392_13330</name>
</gene>
<feature type="domain" description="2TM" evidence="2">
    <location>
        <begin position="6"/>
        <end position="61"/>
    </location>
</feature>
<accession>A0A3N0UB54</accession>
<evidence type="ECO:0000259" key="2">
    <source>
        <dbReference type="Pfam" id="PF13239"/>
    </source>
</evidence>
<proteinExistence type="predicted"/>
<feature type="transmembrane region" description="Helical" evidence="1">
    <location>
        <begin position="23"/>
        <end position="44"/>
    </location>
</feature>
<reference evidence="4 6" key="2">
    <citation type="submission" date="2018-10" db="EMBL/GenBank/DDBJ databases">
        <title>New species genome.</title>
        <authorList>
            <person name="Li Y."/>
        </authorList>
    </citation>
    <scope>NUCLEOTIDE SEQUENCE [LARGE SCALE GENOMIC DNA]</scope>
    <source>
        <strain evidence="4 6">L6_4B</strain>
    </source>
</reference>
<dbReference type="EMBL" id="RJUJ01000014">
    <property type="protein sequence ID" value="ROH77776.1"/>
    <property type="molecule type" value="Genomic_DNA"/>
</dbReference>
<evidence type="ECO:0000256" key="1">
    <source>
        <dbReference type="SAM" id="Phobius"/>
    </source>
</evidence>
<organism evidence="4 6">
    <name type="scientific">Lonsdalea populi</name>
    <dbReference type="NCBI Taxonomy" id="1172565"/>
    <lineage>
        <taxon>Bacteria</taxon>
        <taxon>Pseudomonadati</taxon>
        <taxon>Pseudomonadota</taxon>
        <taxon>Gammaproteobacteria</taxon>
        <taxon>Enterobacterales</taxon>
        <taxon>Pectobacteriaceae</taxon>
        <taxon>Lonsdalea</taxon>
    </lineage>
</organism>
<keyword evidence="1" id="KW-1133">Transmembrane helix</keyword>
<evidence type="ECO:0000313" key="5">
    <source>
        <dbReference type="Proteomes" id="UP000250186"/>
    </source>
</evidence>
<reference evidence="3 5" key="1">
    <citation type="submission" date="2016-02" db="EMBL/GenBank/DDBJ databases">
        <title>Species-wide whole genome sequencing reveals diversity, host range in Lonsdalea quercina.</title>
        <authorList>
            <person name="Li Y."/>
        </authorList>
    </citation>
    <scope>NUCLEOTIDE SEQUENCE [LARGE SCALE GENOMIC DNA]</scope>
    <source>
        <strain evidence="3 5">CFCC 12721</strain>
    </source>
</reference>
<dbReference type="EMBL" id="LUSW01000067">
    <property type="protein sequence ID" value="RAT30563.1"/>
    <property type="molecule type" value="Genomic_DNA"/>
</dbReference>
<dbReference type="AlphaFoldDB" id="A0A3N0UB54"/>
<protein>
    <recommendedName>
        <fullName evidence="2">2TM domain-containing protein</fullName>
    </recommendedName>
</protein>
<keyword evidence="5" id="KW-1185">Reference proteome</keyword>
<name>A0A3N0UB54_9GAMM</name>
<dbReference type="GeneID" id="61123691"/>
<evidence type="ECO:0000313" key="4">
    <source>
        <dbReference type="EMBL" id="ROH77776.1"/>
    </source>
</evidence>
<keyword evidence="1" id="KW-0472">Membrane</keyword>
<comment type="caution">
    <text evidence="4">The sequence shown here is derived from an EMBL/GenBank/DDBJ whole genome shotgun (WGS) entry which is preliminary data.</text>
</comment>
<dbReference type="STRING" id="1172565.AU508_12215"/>
<sequence>MLVTPVNLALLIVNQLTAPQNHWFLWPLLIWGGVLALRVIKLFLLRGQLARWEQARLQEILRR</sequence>
<dbReference type="Proteomes" id="UP000274511">
    <property type="component" value="Unassembled WGS sequence"/>
</dbReference>
<dbReference type="RefSeq" id="WP_085690214.1">
    <property type="nucleotide sequence ID" value="NZ_CP065534.1"/>
</dbReference>
<evidence type="ECO:0000313" key="6">
    <source>
        <dbReference type="Proteomes" id="UP000274511"/>
    </source>
</evidence>
<dbReference type="Pfam" id="PF13239">
    <property type="entry name" value="2TM"/>
    <property type="match status" value="1"/>
</dbReference>
<dbReference type="InterPro" id="IPR025698">
    <property type="entry name" value="2TM_dom"/>
</dbReference>
<keyword evidence="1" id="KW-0812">Transmembrane</keyword>
<dbReference type="OrthoDB" id="21915at2"/>
<dbReference type="Proteomes" id="UP000250186">
    <property type="component" value="Unassembled WGS sequence"/>
</dbReference>
<evidence type="ECO:0000313" key="3">
    <source>
        <dbReference type="EMBL" id="RAT30563.1"/>
    </source>
</evidence>